<evidence type="ECO:0000256" key="1">
    <source>
        <dbReference type="SAM" id="MobiDB-lite"/>
    </source>
</evidence>
<dbReference type="Gene3D" id="6.20.250.70">
    <property type="match status" value="1"/>
</dbReference>
<evidence type="ECO:0000313" key="3">
    <source>
        <dbReference type="Proteomes" id="UP001175211"/>
    </source>
</evidence>
<feature type="compositionally biased region" description="Basic and acidic residues" evidence="1">
    <location>
        <begin position="28"/>
        <end position="43"/>
    </location>
</feature>
<dbReference type="EMBL" id="JAUEPS010000017">
    <property type="protein sequence ID" value="KAK0458612.1"/>
    <property type="molecule type" value="Genomic_DNA"/>
</dbReference>
<proteinExistence type="predicted"/>
<feature type="region of interest" description="Disordered" evidence="1">
    <location>
        <begin position="177"/>
        <end position="207"/>
    </location>
</feature>
<dbReference type="GO" id="GO:0006360">
    <property type="term" value="P:transcription by RNA polymerase I"/>
    <property type="evidence" value="ECO:0007669"/>
    <property type="project" value="InterPro"/>
</dbReference>
<dbReference type="Pfam" id="PF08208">
    <property type="entry name" value="RNA_polI_A34"/>
    <property type="match status" value="1"/>
</dbReference>
<gene>
    <name evidence="2" type="ORF">EV420DRAFT_1224310</name>
</gene>
<dbReference type="RefSeq" id="XP_060330882.1">
    <property type="nucleotide sequence ID" value="XM_060466495.1"/>
</dbReference>
<feature type="compositionally biased region" description="Low complexity" evidence="1">
    <location>
        <begin position="1"/>
        <end position="10"/>
    </location>
</feature>
<dbReference type="GeneID" id="85350043"/>
<sequence>MSSPASSPSSSPTPEPVPKQTTKKSKDKGKTKAQVDDHGKNEGTDPNWAYQPPEGVVLQENADSGEFDWDSLNDDEELELWLIRVPENMKIKYLENVTIEMPQGSSSANIGKISRKSHSYDVWNVGNDGGPFGGDEVGDLECLLPRKSKKDDMYLAPRSIARRLVISETAVVPTTAENQADEPYINPPRPSYPKELLKHSFKPYGSN</sequence>
<dbReference type="Proteomes" id="UP001175211">
    <property type="component" value="Unassembled WGS sequence"/>
</dbReference>
<evidence type="ECO:0000313" key="2">
    <source>
        <dbReference type="EMBL" id="KAK0458612.1"/>
    </source>
</evidence>
<comment type="caution">
    <text evidence="2">The sequence shown here is derived from an EMBL/GenBank/DDBJ whole genome shotgun (WGS) entry which is preliminary data.</text>
</comment>
<dbReference type="InterPro" id="IPR013240">
    <property type="entry name" value="DNA-dir_RNA_pol1_su_RPA34"/>
</dbReference>
<reference evidence="2" key="1">
    <citation type="submission" date="2023-06" db="EMBL/GenBank/DDBJ databases">
        <authorList>
            <consortium name="Lawrence Berkeley National Laboratory"/>
            <person name="Ahrendt S."/>
            <person name="Sahu N."/>
            <person name="Indic B."/>
            <person name="Wong-Bajracharya J."/>
            <person name="Merenyi Z."/>
            <person name="Ke H.-M."/>
            <person name="Monk M."/>
            <person name="Kocsube S."/>
            <person name="Drula E."/>
            <person name="Lipzen A."/>
            <person name="Balint B."/>
            <person name="Henrissat B."/>
            <person name="Andreopoulos B."/>
            <person name="Martin F.M."/>
            <person name="Harder C.B."/>
            <person name="Rigling D."/>
            <person name="Ford K.L."/>
            <person name="Foster G.D."/>
            <person name="Pangilinan J."/>
            <person name="Papanicolaou A."/>
            <person name="Barry K."/>
            <person name="LaButti K."/>
            <person name="Viragh M."/>
            <person name="Koriabine M."/>
            <person name="Yan M."/>
            <person name="Riley R."/>
            <person name="Champramary S."/>
            <person name="Plett K.L."/>
            <person name="Tsai I.J."/>
            <person name="Slot J."/>
            <person name="Sipos G."/>
            <person name="Plett J."/>
            <person name="Nagy L.G."/>
            <person name="Grigoriev I.V."/>
        </authorList>
    </citation>
    <scope>NUCLEOTIDE SEQUENCE</scope>
    <source>
        <strain evidence="2">CCBAS 213</strain>
    </source>
</reference>
<feature type="non-terminal residue" evidence="2">
    <location>
        <position position="207"/>
    </location>
</feature>
<organism evidence="2 3">
    <name type="scientific">Armillaria tabescens</name>
    <name type="common">Ringless honey mushroom</name>
    <name type="synonym">Agaricus tabescens</name>
    <dbReference type="NCBI Taxonomy" id="1929756"/>
    <lineage>
        <taxon>Eukaryota</taxon>
        <taxon>Fungi</taxon>
        <taxon>Dikarya</taxon>
        <taxon>Basidiomycota</taxon>
        <taxon>Agaricomycotina</taxon>
        <taxon>Agaricomycetes</taxon>
        <taxon>Agaricomycetidae</taxon>
        <taxon>Agaricales</taxon>
        <taxon>Marasmiineae</taxon>
        <taxon>Physalacriaceae</taxon>
        <taxon>Desarmillaria</taxon>
    </lineage>
</organism>
<keyword evidence="3" id="KW-1185">Reference proteome</keyword>
<protein>
    <submittedName>
        <fullName evidence="2">Uncharacterized protein</fullName>
    </submittedName>
</protein>
<name>A0AA39N5F9_ARMTA</name>
<accession>A0AA39N5F9</accession>
<dbReference type="AlphaFoldDB" id="A0AA39N5F9"/>
<feature type="region of interest" description="Disordered" evidence="1">
    <location>
        <begin position="1"/>
        <end position="52"/>
    </location>
</feature>